<feature type="transmembrane region" description="Helical" evidence="1">
    <location>
        <begin position="16"/>
        <end position="36"/>
    </location>
</feature>
<keyword evidence="3" id="KW-1185">Reference proteome</keyword>
<organism evidence="2 3">
    <name type="scientific">Halomicrobium zhouii</name>
    <dbReference type="NCBI Taxonomy" id="767519"/>
    <lineage>
        <taxon>Archaea</taxon>
        <taxon>Methanobacteriati</taxon>
        <taxon>Methanobacteriota</taxon>
        <taxon>Stenosarchaea group</taxon>
        <taxon>Halobacteria</taxon>
        <taxon>Halobacteriales</taxon>
        <taxon>Haloarculaceae</taxon>
        <taxon>Halomicrobium</taxon>
    </lineage>
</organism>
<dbReference type="EMBL" id="FOZK01000001">
    <property type="protein sequence ID" value="SFR86398.1"/>
    <property type="molecule type" value="Genomic_DNA"/>
</dbReference>
<keyword evidence="1" id="KW-0812">Transmembrane</keyword>
<keyword evidence="1" id="KW-0472">Membrane</keyword>
<protein>
    <submittedName>
        <fullName evidence="2">Uncharacterized protein</fullName>
    </submittedName>
</protein>
<dbReference type="AlphaFoldDB" id="A0A1I6K5P2"/>
<dbReference type="RefSeq" id="WP_089813053.1">
    <property type="nucleotide sequence ID" value="NZ_FOZK01000001.1"/>
</dbReference>
<accession>A0A1I6K5P2</accession>
<feature type="transmembrane region" description="Helical" evidence="1">
    <location>
        <begin position="127"/>
        <end position="145"/>
    </location>
</feature>
<keyword evidence="1" id="KW-1133">Transmembrane helix</keyword>
<gene>
    <name evidence="2" type="ORF">SAMN05216559_0214</name>
</gene>
<dbReference type="Proteomes" id="UP000199062">
    <property type="component" value="Unassembled WGS sequence"/>
</dbReference>
<evidence type="ECO:0000256" key="1">
    <source>
        <dbReference type="SAM" id="Phobius"/>
    </source>
</evidence>
<reference evidence="2 3" key="1">
    <citation type="submission" date="2016-10" db="EMBL/GenBank/DDBJ databases">
        <authorList>
            <person name="de Groot N.N."/>
        </authorList>
    </citation>
    <scope>NUCLEOTIDE SEQUENCE [LARGE SCALE GENOMIC DNA]</scope>
    <source>
        <strain evidence="2 3">CGMCC 1.10457</strain>
    </source>
</reference>
<evidence type="ECO:0000313" key="2">
    <source>
        <dbReference type="EMBL" id="SFR86398.1"/>
    </source>
</evidence>
<name>A0A1I6K5P2_9EURY</name>
<evidence type="ECO:0000313" key="3">
    <source>
        <dbReference type="Proteomes" id="UP000199062"/>
    </source>
</evidence>
<feature type="transmembrane region" description="Helical" evidence="1">
    <location>
        <begin position="96"/>
        <end position="115"/>
    </location>
</feature>
<sequence length="160" mass="17345">MTDETPLPRRDTAERLALVAVPTLLGVILAATSSAFDHALTGLVLGGAVGLRLSRARNHYRAVRTSEGIERRRRPPEEFWMYRVAQIDYDERWDRVIIVVALLVGVGAFAAVPVVDVEPMDRARLTIVGLGGIVVAAMTYGSLFVDKAGSETGAGNERTN</sequence>
<proteinExistence type="predicted"/>